<dbReference type="SUPFAM" id="SSF53335">
    <property type="entry name" value="S-adenosyl-L-methionine-dependent methyltransferases"/>
    <property type="match status" value="1"/>
</dbReference>
<feature type="region of interest" description="Disordered" evidence="1">
    <location>
        <begin position="1"/>
        <end position="21"/>
    </location>
</feature>
<name>A0A418SZP7_9RHOB</name>
<dbReference type="Pfam" id="PF13578">
    <property type="entry name" value="Methyltransf_24"/>
    <property type="match status" value="1"/>
</dbReference>
<evidence type="ECO:0008006" key="4">
    <source>
        <dbReference type="Google" id="ProtNLM"/>
    </source>
</evidence>
<evidence type="ECO:0000313" key="2">
    <source>
        <dbReference type="EMBL" id="RJE86404.1"/>
    </source>
</evidence>
<accession>A0A418SZP7</accession>
<reference evidence="3" key="1">
    <citation type="submission" date="2018-09" db="EMBL/GenBank/DDBJ databases">
        <title>Acidovorax cavernicola nov. sp. isolated from Gruta de las Maravillas (Aracena, Spain).</title>
        <authorList>
            <person name="Jurado V."/>
            <person name="Gutierrez-Patricio S."/>
            <person name="Gonzalez-Pimentel J.L."/>
            <person name="Miller A.Z."/>
            <person name="Laiz L."/>
            <person name="Saiz-Jimenez C."/>
        </authorList>
    </citation>
    <scope>NUCLEOTIDE SEQUENCE [LARGE SCALE GENOMIC DNA]</scope>
    <source>
        <strain evidence="3">1011MAR3C25</strain>
    </source>
</reference>
<dbReference type="EMBL" id="QZCG01000004">
    <property type="protein sequence ID" value="RJE86404.1"/>
    <property type="molecule type" value="Genomic_DNA"/>
</dbReference>
<dbReference type="AlphaFoldDB" id="A0A418SZP7"/>
<gene>
    <name evidence="2" type="ORF">D3P04_06625</name>
</gene>
<proteinExistence type="predicted"/>
<dbReference type="InterPro" id="IPR029063">
    <property type="entry name" value="SAM-dependent_MTases_sf"/>
</dbReference>
<dbReference type="Proteomes" id="UP000284202">
    <property type="component" value="Unassembled WGS sequence"/>
</dbReference>
<evidence type="ECO:0000256" key="1">
    <source>
        <dbReference type="SAM" id="MobiDB-lite"/>
    </source>
</evidence>
<comment type="caution">
    <text evidence="2">The sequence shown here is derived from an EMBL/GenBank/DDBJ whole genome shotgun (WGS) entry which is preliminary data.</text>
</comment>
<organism evidence="2 3">
    <name type="scientific">Paracoccus onubensis</name>
    <dbReference type="NCBI Taxonomy" id="1675788"/>
    <lineage>
        <taxon>Bacteria</taxon>
        <taxon>Pseudomonadati</taxon>
        <taxon>Pseudomonadota</taxon>
        <taxon>Alphaproteobacteria</taxon>
        <taxon>Rhodobacterales</taxon>
        <taxon>Paracoccaceae</taxon>
        <taxon>Paracoccus</taxon>
    </lineage>
</organism>
<dbReference type="Gene3D" id="3.40.50.150">
    <property type="entry name" value="Vaccinia Virus protein VP39"/>
    <property type="match status" value="1"/>
</dbReference>
<protein>
    <recommendedName>
        <fullName evidence="4">Class I SAM-dependent methyltransferase</fullName>
    </recommendedName>
</protein>
<evidence type="ECO:0000313" key="3">
    <source>
        <dbReference type="Proteomes" id="UP000284202"/>
    </source>
</evidence>
<sequence length="295" mass="32781">MQYASNDGYREEKSAVADISEEPTKIRDGWDELSDMYQEVLTAESSGRHRINQRRSVLRLVPKNGVGAEIGVFTGLFAPVLDEICKPTKLYLVDPWDKLHGTHFPDWGAYTNQVRVPTAGAKKAAELRASYMSCMAEVVTAFSGEWLKTQNKGALDWVYLDANHKFDEVLSDLRDIDAVLAENGIILGDDAWVQKTGEINGVCEALYTFCREQNYLIIHLDGHGQWAIKRTRDVIKVVPADAEPASEPETIEMSNVTGIADSTSNREAVETSDIKPAAQPAGFVARLRGLFKVFE</sequence>
<keyword evidence="3" id="KW-1185">Reference proteome</keyword>